<dbReference type="Proteomes" id="UP000435649">
    <property type="component" value="Unassembled WGS sequence"/>
</dbReference>
<feature type="domain" description="HNH" evidence="1">
    <location>
        <begin position="201"/>
        <end position="255"/>
    </location>
</feature>
<proteinExistence type="predicted"/>
<evidence type="ECO:0000313" key="2">
    <source>
        <dbReference type="EMBL" id="MST96334.1"/>
    </source>
</evidence>
<evidence type="ECO:0000313" key="3">
    <source>
        <dbReference type="Proteomes" id="UP000435649"/>
    </source>
</evidence>
<dbReference type="Pfam" id="PF01844">
    <property type="entry name" value="HNH"/>
    <property type="match status" value="1"/>
</dbReference>
<dbReference type="InterPro" id="IPR002711">
    <property type="entry name" value="HNH"/>
</dbReference>
<dbReference type="EMBL" id="VUNS01000003">
    <property type="protein sequence ID" value="MST96334.1"/>
    <property type="molecule type" value="Genomic_DNA"/>
</dbReference>
<organism evidence="2 3">
    <name type="scientific">Victivallis lenta</name>
    <dbReference type="NCBI Taxonomy" id="2606640"/>
    <lineage>
        <taxon>Bacteria</taxon>
        <taxon>Pseudomonadati</taxon>
        <taxon>Lentisphaerota</taxon>
        <taxon>Lentisphaeria</taxon>
        <taxon>Victivallales</taxon>
        <taxon>Victivallaceae</taxon>
        <taxon>Victivallis</taxon>
    </lineage>
</organism>
<name>A0A844G026_9BACT</name>
<accession>A0A844G026</accession>
<sequence>MITLQNTNTLEDFILNLETRNRILSKNGRPLRFLLLALIDEIEKKMPNGFVKATERYFGVYPPLSRKIIARIDLQVESIQIYIDNKYVNYASSLNFSIGKAPDWKGQPDKLFGISLTEKENVPNVINLFLYIYGEQTGTVPPLYTNDLFEDSVDTSSHASKVVTSIENNYEEGDLIYRLSKQYERNPQVKGAAIRIHGLKCKICNFDFKKVYGEYGDGYIEVHHLTPLASGEGVRKIDPRNDLITICANCHRVVHRNRKKLLSPDELRNALKEQFALS</sequence>
<dbReference type="AlphaFoldDB" id="A0A844G026"/>
<dbReference type="GO" id="GO:0003676">
    <property type="term" value="F:nucleic acid binding"/>
    <property type="evidence" value="ECO:0007669"/>
    <property type="project" value="InterPro"/>
</dbReference>
<comment type="caution">
    <text evidence="2">The sequence shown here is derived from an EMBL/GenBank/DDBJ whole genome shotgun (WGS) entry which is preliminary data.</text>
</comment>
<keyword evidence="3" id="KW-1185">Reference proteome</keyword>
<reference evidence="2 3" key="1">
    <citation type="submission" date="2019-08" db="EMBL/GenBank/DDBJ databases">
        <title>In-depth cultivation of the pig gut microbiome towards novel bacterial diversity and tailored functional studies.</title>
        <authorList>
            <person name="Wylensek D."/>
            <person name="Hitch T.C.A."/>
            <person name="Clavel T."/>
        </authorList>
    </citation>
    <scope>NUCLEOTIDE SEQUENCE [LARGE SCALE GENOMIC DNA]</scope>
    <source>
        <strain evidence="2 3">BBE-744-WT-12</strain>
    </source>
</reference>
<protein>
    <recommendedName>
        <fullName evidence="1">HNH domain-containing protein</fullName>
    </recommendedName>
</protein>
<dbReference type="RefSeq" id="WP_154417136.1">
    <property type="nucleotide sequence ID" value="NZ_VUNS01000003.1"/>
</dbReference>
<evidence type="ECO:0000259" key="1">
    <source>
        <dbReference type="Pfam" id="PF01844"/>
    </source>
</evidence>
<gene>
    <name evidence="2" type="ORF">FYJ85_04630</name>
</gene>
<dbReference type="GO" id="GO:0004519">
    <property type="term" value="F:endonuclease activity"/>
    <property type="evidence" value="ECO:0007669"/>
    <property type="project" value="InterPro"/>
</dbReference>
<dbReference type="GO" id="GO:0008270">
    <property type="term" value="F:zinc ion binding"/>
    <property type="evidence" value="ECO:0007669"/>
    <property type="project" value="InterPro"/>
</dbReference>